<comment type="caution">
    <text evidence="2">The sequence shown here is derived from an EMBL/GenBank/DDBJ whole genome shotgun (WGS) entry which is preliminary data.</text>
</comment>
<gene>
    <name evidence="2" type="ORF">DH2020_020538</name>
</gene>
<sequence length="451" mass="52894">METKLHGVKAKQFKENIGFSNGLMIDSSGRSGGLAILWSHDVDVSIKLWSNTFVDLFVTMDGFSWRFTGFYGNPDRNARHFSWDLLRRLQAQYDLPWIVGGDFNDILSYTEKWGGADFNTPYVSSFREVIDDCRLLDLGFDGPRFTWRKSLNNENNVWERLDRFLGSQCWIEKFKNYKVQNLDFFGSDHRAILLHTDFSQGAGSYSRQRTPLFRFEPFWLSSNSFKENLQNIWDESTTHGSSLKSKLKYCGVALKGWSRTEFGNLRNRIEGTQKELSRLNKAHPSIINVERIKEVERKLERMLALEEYYWKQRSRADWLRGGDKNTKFFHRKATARRKKNWITKLKKGSGEWAEDEGSISREIQSYFQNIFSSSNPSWDDMEMVLASVDKLLRPDSIIWHYEKSGIYSVRSGYRLALKVVMLEDPSTIDTSSVWWRKMWKPRIPSKIKIFA</sequence>
<dbReference type="Pfam" id="PF03372">
    <property type="entry name" value="Exo_endo_phos"/>
    <property type="match status" value="1"/>
</dbReference>
<feature type="domain" description="Endonuclease/exonuclease/phosphatase" evidence="1">
    <location>
        <begin position="27"/>
        <end position="189"/>
    </location>
</feature>
<proteinExistence type="predicted"/>
<dbReference type="EMBL" id="JABTTQ020000011">
    <property type="protein sequence ID" value="KAK6146669.1"/>
    <property type="molecule type" value="Genomic_DNA"/>
</dbReference>
<dbReference type="InterPro" id="IPR005135">
    <property type="entry name" value="Endo/exonuclease/phosphatase"/>
</dbReference>
<name>A0ABR0WJX8_REHGL</name>
<dbReference type="Gene3D" id="3.60.10.10">
    <property type="entry name" value="Endonuclease/exonuclease/phosphatase"/>
    <property type="match status" value="1"/>
</dbReference>
<dbReference type="SUPFAM" id="SSF56219">
    <property type="entry name" value="DNase I-like"/>
    <property type="match status" value="1"/>
</dbReference>
<protein>
    <recommendedName>
        <fullName evidence="1">Endonuclease/exonuclease/phosphatase domain-containing protein</fullName>
    </recommendedName>
</protein>
<dbReference type="Proteomes" id="UP001318860">
    <property type="component" value="Unassembled WGS sequence"/>
</dbReference>
<keyword evidence="3" id="KW-1185">Reference proteome</keyword>
<accession>A0ABR0WJX8</accession>
<reference evidence="2 3" key="1">
    <citation type="journal article" date="2021" name="Comput. Struct. Biotechnol. J.">
        <title>De novo genome assembly of the potent medicinal plant Rehmannia glutinosa using nanopore technology.</title>
        <authorList>
            <person name="Ma L."/>
            <person name="Dong C."/>
            <person name="Song C."/>
            <person name="Wang X."/>
            <person name="Zheng X."/>
            <person name="Niu Y."/>
            <person name="Chen S."/>
            <person name="Feng W."/>
        </authorList>
    </citation>
    <scope>NUCLEOTIDE SEQUENCE [LARGE SCALE GENOMIC DNA]</scope>
    <source>
        <strain evidence="2">DH-2019</strain>
    </source>
</reference>
<dbReference type="PANTHER" id="PTHR33710:SF62">
    <property type="entry name" value="DUF4283 DOMAIN PROTEIN"/>
    <property type="match status" value="1"/>
</dbReference>
<evidence type="ECO:0000313" key="3">
    <source>
        <dbReference type="Proteomes" id="UP001318860"/>
    </source>
</evidence>
<evidence type="ECO:0000313" key="2">
    <source>
        <dbReference type="EMBL" id="KAK6146669.1"/>
    </source>
</evidence>
<dbReference type="InterPro" id="IPR036691">
    <property type="entry name" value="Endo/exonu/phosph_ase_sf"/>
</dbReference>
<dbReference type="PANTHER" id="PTHR33710">
    <property type="entry name" value="BNAC02G09200D PROTEIN"/>
    <property type="match status" value="1"/>
</dbReference>
<evidence type="ECO:0000259" key="1">
    <source>
        <dbReference type="Pfam" id="PF03372"/>
    </source>
</evidence>
<organism evidence="2 3">
    <name type="scientific">Rehmannia glutinosa</name>
    <name type="common">Chinese foxglove</name>
    <dbReference type="NCBI Taxonomy" id="99300"/>
    <lineage>
        <taxon>Eukaryota</taxon>
        <taxon>Viridiplantae</taxon>
        <taxon>Streptophyta</taxon>
        <taxon>Embryophyta</taxon>
        <taxon>Tracheophyta</taxon>
        <taxon>Spermatophyta</taxon>
        <taxon>Magnoliopsida</taxon>
        <taxon>eudicotyledons</taxon>
        <taxon>Gunneridae</taxon>
        <taxon>Pentapetalae</taxon>
        <taxon>asterids</taxon>
        <taxon>lamiids</taxon>
        <taxon>Lamiales</taxon>
        <taxon>Orobanchaceae</taxon>
        <taxon>Rehmannieae</taxon>
        <taxon>Rehmannia</taxon>
    </lineage>
</organism>